<feature type="transmembrane region" description="Helical" evidence="1">
    <location>
        <begin position="60"/>
        <end position="82"/>
    </location>
</feature>
<keyword evidence="1" id="KW-0812">Transmembrane</keyword>
<keyword evidence="1" id="KW-0472">Membrane</keyword>
<dbReference type="EMBL" id="NIRN01000002">
    <property type="protein sequence ID" value="PHI03958.1"/>
    <property type="molecule type" value="Genomic_DNA"/>
</dbReference>
<keyword evidence="1" id="KW-1133">Transmembrane helix</keyword>
<reference evidence="3 4" key="2">
    <citation type="submission" date="2017-06" db="EMBL/GenBank/DDBJ databases">
        <title>Draft genome sequence of Fusobacterium nucleatum subsp. polymorphum KCOM 1330 (=ChDC F330).</title>
        <authorList>
            <person name="Kook J.-K."/>
            <person name="Park S.-N."/>
            <person name="Lim Y.K."/>
            <person name="Roh H."/>
        </authorList>
    </citation>
    <scope>NUCLEOTIDE SEQUENCE [LARGE SCALE GENOMIC DNA]</scope>
    <source>
        <strain evidence="3">KCOM 1330</strain>
        <strain evidence="4">KCOM 1330 (ChDC F330)</strain>
    </source>
</reference>
<protein>
    <submittedName>
        <fullName evidence="2">Uncharacterized protein</fullName>
    </submittedName>
</protein>
<name>A0A2C6BED3_FUSNP</name>
<dbReference type="RefSeq" id="WP_098975358.1">
    <property type="nucleotide sequence ID" value="NZ_CP077110.1"/>
</dbReference>
<evidence type="ECO:0000313" key="3">
    <source>
        <dbReference type="EMBL" id="PHI13349.1"/>
    </source>
</evidence>
<sequence>MELIILTNISIILSLYLILIFINKLEEEKELSLKTIIVTIVIILFIVNCVYYLVEHKSSLLFHLNIFIIVAYIILIITGLFLTISKSKTSYLKFILFGILFLIVSIYTIMTMAVGAMPV</sequence>
<feature type="transmembrane region" description="Helical" evidence="1">
    <location>
        <begin position="35"/>
        <end position="54"/>
    </location>
</feature>
<dbReference type="EMBL" id="NIRQ01000001">
    <property type="protein sequence ID" value="PHI13349.1"/>
    <property type="molecule type" value="Genomic_DNA"/>
</dbReference>
<evidence type="ECO:0000313" key="2">
    <source>
        <dbReference type="EMBL" id="PHI03958.1"/>
    </source>
</evidence>
<dbReference type="Proteomes" id="UP000221852">
    <property type="component" value="Unassembled WGS sequence"/>
</dbReference>
<gene>
    <name evidence="2" type="ORF">CBG54_13400</name>
    <name evidence="3" type="ORF">CBG59_06415</name>
</gene>
<dbReference type="PRINTS" id="PR01988">
    <property type="entry name" value="EXPORTERBACE"/>
</dbReference>
<dbReference type="InterPro" id="IPR022324">
    <property type="entry name" value="Bacilysin_exporter_BacE_put"/>
</dbReference>
<dbReference type="AlphaFoldDB" id="A0A2C6BED3"/>
<feature type="transmembrane region" description="Helical" evidence="1">
    <location>
        <begin position="6"/>
        <end position="23"/>
    </location>
</feature>
<evidence type="ECO:0000256" key="1">
    <source>
        <dbReference type="SAM" id="Phobius"/>
    </source>
</evidence>
<organism evidence="2 5">
    <name type="scientific">Fusobacterium nucleatum subsp. polymorphum</name>
    <name type="common">Fusobacterium polymorphum</name>
    <dbReference type="NCBI Taxonomy" id="76857"/>
    <lineage>
        <taxon>Bacteria</taxon>
        <taxon>Fusobacteriati</taxon>
        <taxon>Fusobacteriota</taxon>
        <taxon>Fusobacteriia</taxon>
        <taxon>Fusobacteriales</taxon>
        <taxon>Fusobacteriaceae</taxon>
        <taxon>Fusobacterium</taxon>
    </lineage>
</organism>
<comment type="caution">
    <text evidence="2">The sequence shown here is derived from an EMBL/GenBank/DDBJ whole genome shotgun (WGS) entry which is preliminary data.</text>
</comment>
<proteinExistence type="predicted"/>
<dbReference type="GO" id="GO:0016020">
    <property type="term" value="C:membrane"/>
    <property type="evidence" value="ECO:0007669"/>
    <property type="project" value="InterPro"/>
</dbReference>
<reference evidence="2 5" key="1">
    <citation type="submission" date="2017-06" db="EMBL/GenBank/DDBJ databases">
        <title>Draft genome sequence of Fusobacterium nucleatum subsp. polymorphum KCOM 1271 (=ChDC F305).</title>
        <authorList>
            <person name="Kook J.-K."/>
            <person name="Park S.-N."/>
            <person name="Lim Y.K."/>
            <person name="Roh H."/>
        </authorList>
    </citation>
    <scope>NUCLEOTIDE SEQUENCE [LARGE SCALE GENOMIC DNA]</scope>
    <source>
        <strain evidence="2">KCOM 1271</strain>
        <strain evidence="5">KCOM 1271 (ChDC F305)</strain>
    </source>
</reference>
<feature type="transmembrane region" description="Helical" evidence="1">
    <location>
        <begin position="94"/>
        <end position="117"/>
    </location>
</feature>
<evidence type="ECO:0000313" key="5">
    <source>
        <dbReference type="Proteomes" id="UP000224182"/>
    </source>
</evidence>
<dbReference type="Proteomes" id="UP000224182">
    <property type="component" value="Unassembled WGS sequence"/>
</dbReference>
<accession>A0A2C6BED3</accession>
<evidence type="ECO:0000313" key="4">
    <source>
        <dbReference type="Proteomes" id="UP000221852"/>
    </source>
</evidence>